<feature type="active site" description="Tele-AMP-histidine intermediate" evidence="1">
    <location>
        <position position="126"/>
    </location>
</feature>
<reference evidence="5 6" key="1">
    <citation type="submission" date="2016-10" db="EMBL/GenBank/DDBJ databases">
        <authorList>
            <person name="de Groot N.N."/>
        </authorList>
    </citation>
    <scope>NUCLEOTIDE SEQUENCE [LARGE SCALE GENOMIC DNA]</scope>
    <source>
        <strain evidence="5 6">CGMCC 1.7054</strain>
    </source>
</reference>
<evidence type="ECO:0000259" key="4">
    <source>
        <dbReference type="PROSITE" id="PS51084"/>
    </source>
</evidence>
<dbReference type="GO" id="GO:0003824">
    <property type="term" value="F:catalytic activity"/>
    <property type="evidence" value="ECO:0007669"/>
    <property type="project" value="InterPro"/>
</dbReference>
<dbReference type="STRING" id="574650.SAMN04487966_10151"/>
<protein>
    <submittedName>
        <fullName evidence="5">Histidine triad (HIT) family protein</fullName>
    </submittedName>
</protein>
<proteinExistence type="predicted"/>
<dbReference type="PANTHER" id="PTHR46648:SF1">
    <property type="entry name" value="ADENOSINE 5'-MONOPHOSPHORAMIDASE HNT1"/>
    <property type="match status" value="1"/>
</dbReference>
<dbReference type="AlphaFoldDB" id="A0A1I7MDQ8"/>
<dbReference type="Proteomes" id="UP000198881">
    <property type="component" value="Unassembled WGS sequence"/>
</dbReference>
<evidence type="ECO:0000256" key="2">
    <source>
        <dbReference type="PIRSR" id="PIRSR601310-3"/>
    </source>
</evidence>
<organism evidence="5 6">
    <name type="scientific">Micrococcus terreus</name>
    <dbReference type="NCBI Taxonomy" id="574650"/>
    <lineage>
        <taxon>Bacteria</taxon>
        <taxon>Bacillati</taxon>
        <taxon>Actinomycetota</taxon>
        <taxon>Actinomycetes</taxon>
        <taxon>Micrococcales</taxon>
        <taxon>Micrococcaceae</taxon>
        <taxon>Micrococcus</taxon>
    </lineage>
</organism>
<feature type="domain" description="HIT" evidence="4">
    <location>
        <begin position="22"/>
        <end position="132"/>
    </location>
</feature>
<evidence type="ECO:0000256" key="3">
    <source>
        <dbReference type="PROSITE-ProRule" id="PRU00464"/>
    </source>
</evidence>
<dbReference type="PROSITE" id="PS51084">
    <property type="entry name" value="HIT_2"/>
    <property type="match status" value="1"/>
</dbReference>
<evidence type="ECO:0000313" key="6">
    <source>
        <dbReference type="Proteomes" id="UP000198881"/>
    </source>
</evidence>
<feature type="short sequence motif" description="Histidine triad motif" evidence="2 3">
    <location>
        <begin position="124"/>
        <end position="128"/>
    </location>
</feature>
<dbReference type="EMBL" id="FPCG01000001">
    <property type="protein sequence ID" value="SFV20038.1"/>
    <property type="molecule type" value="Genomic_DNA"/>
</dbReference>
<accession>A0A1I7MDQ8</accession>
<keyword evidence="6" id="KW-1185">Reference proteome</keyword>
<dbReference type="InterPro" id="IPR036265">
    <property type="entry name" value="HIT-like_sf"/>
</dbReference>
<gene>
    <name evidence="5" type="ORF">SAMN04487966_10151</name>
</gene>
<dbReference type="Gene3D" id="3.30.428.10">
    <property type="entry name" value="HIT-like"/>
    <property type="match status" value="1"/>
</dbReference>
<name>A0A1I7MDQ8_9MICC</name>
<dbReference type="InterPro" id="IPR011146">
    <property type="entry name" value="HIT-like"/>
</dbReference>
<dbReference type="InterPro" id="IPR001310">
    <property type="entry name" value="Histidine_triad_HIT"/>
</dbReference>
<evidence type="ECO:0000313" key="5">
    <source>
        <dbReference type="EMBL" id="SFV20038.1"/>
    </source>
</evidence>
<sequence length="132" mass="14578">MPHGSASFPSFPSHAPEGYVCPFCGLVEGDVSDPGNRCELTDLVHQDEDVIVFMACDGFGPHEGHAMISPARHYETLYDLPDAVLQKIALMARHVAVAMKAAWAPEGVSTRQHNEPAGNQHVWHYHLHIFPR</sequence>
<dbReference type="Pfam" id="PF01230">
    <property type="entry name" value="HIT"/>
    <property type="match status" value="1"/>
</dbReference>
<dbReference type="PANTHER" id="PTHR46648">
    <property type="entry name" value="HIT FAMILY PROTEIN 1"/>
    <property type="match status" value="1"/>
</dbReference>
<dbReference type="SUPFAM" id="SSF54197">
    <property type="entry name" value="HIT-like"/>
    <property type="match status" value="1"/>
</dbReference>
<evidence type="ECO:0000256" key="1">
    <source>
        <dbReference type="PIRSR" id="PIRSR601310-1"/>
    </source>
</evidence>
<dbReference type="GO" id="GO:0009117">
    <property type="term" value="P:nucleotide metabolic process"/>
    <property type="evidence" value="ECO:0007669"/>
    <property type="project" value="TreeGrafter"/>
</dbReference>